<feature type="domain" description="HPt" evidence="1">
    <location>
        <begin position="31"/>
        <end position="81"/>
    </location>
</feature>
<dbReference type="Pfam" id="PF01627">
    <property type="entry name" value="Hpt"/>
    <property type="match status" value="1"/>
</dbReference>
<proteinExistence type="predicted"/>
<dbReference type="InterPro" id="IPR008207">
    <property type="entry name" value="Sig_transdc_His_kin_Hpt_dom"/>
</dbReference>
<gene>
    <name evidence="2" type="ORF">MNBD_GAMMA23-544</name>
</gene>
<reference evidence="2" key="1">
    <citation type="submission" date="2018-06" db="EMBL/GenBank/DDBJ databases">
        <authorList>
            <person name="Zhirakovskaya E."/>
        </authorList>
    </citation>
    <scope>NUCLEOTIDE SEQUENCE</scope>
</reference>
<protein>
    <recommendedName>
        <fullName evidence="1">HPt domain-containing protein</fullName>
    </recommendedName>
</protein>
<evidence type="ECO:0000313" key="2">
    <source>
        <dbReference type="EMBL" id="VAW96072.1"/>
    </source>
</evidence>
<dbReference type="SUPFAM" id="SSF47226">
    <property type="entry name" value="Histidine-containing phosphotransfer domain, HPT domain"/>
    <property type="match status" value="1"/>
</dbReference>
<dbReference type="EMBL" id="UOFT01000051">
    <property type="protein sequence ID" value="VAW96072.1"/>
    <property type="molecule type" value="Genomic_DNA"/>
</dbReference>
<dbReference type="Gene3D" id="1.20.120.160">
    <property type="entry name" value="HPT domain"/>
    <property type="match status" value="1"/>
</dbReference>
<accession>A0A3B1A8D3</accession>
<sequence>MTIPLNKVIIPIVDVHLLGRLQAELGDAFNELIDVFTQDTADHLNKLKSLIEHDDNENMKTLLQYLSGSATNIGAERLKHHYSHFITKPEDQDHRQLLEKYQSLLKAFNETSTDLQQFA</sequence>
<dbReference type="InterPro" id="IPR036641">
    <property type="entry name" value="HPT_dom_sf"/>
</dbReference>
<dbReference type="GO" id="GO:0000160">
    <property type="term" value="P:phosphorelay signal transduction system"/>
    <property type="evidence" value="ECO:0007669"/>
    <property type="project" value="InterPro"/>
</dbReference>
<organism evidence="2">
    <name type="scientific">hydrothermal vent metagenome</name>
    <dbReference type="NCBI Taxonomy" id="652676"/>
    <lineage>
        <taxon>unclassified sequences</taxon>
        <taxon>metagenomes</taxon>
        <taxon>ecological metagenomes</taxon>
    </lineage>
</organism>
<dbReference type="AlphaFoldDB" id="A0A3B1A8D3"/>
<name>A0A3B1A8D3_9ZZZZ</name>
<evidence type="ECO:0000259" key="1">
    <source>
        <dbReference type="Pfam" id="PF01627"/>
    </source>
</evidence>